<keyword evidence="2" id="KW-1185">Reference proteome</keyword>
<dbReference type="eggNOG" id="ENOG5032CVW">
    <property type="taxonomic scope" value="Bacteria"/>
</dbReference>
<comment type="caution">
    <text evidence="1">The sequence shown here is derived from an EMBL/GenBank/DDBJ whole genome shotgun (WGS) entry which is preliminary data.</text>
</comment>
<name>E1K003_SOLFR</name>
<gene>
    <name evidence="1" type="ORF">DesfrDRAFT_3203</name>
</gene>
<dbReference type="STRING" id="596151.DesfrDRAFT_3203"/>
<accession>E1K003</accession>
<dbReference type="EMBL" id="AECZ01000026">
    <property type="protein sequence ID" value="EFL50098.1"/>
    <property type="molecule type" value="Genomic_DNA"/>
</dbReference>
<dbReference type="RefSeq" id="WP_005995559.1">
    <property type="nucleotide sequence ID" value="NZ_AECZ01000026.1"/>
</dbReference>
<protein>
    <submittedName>
        <fullName evidence="1">Uncharacterized protein</fullName>
    </submittedName>
</protein>
<dbReference type="OrthoDB" id="5458522at2"/>
<sequence length="103" mass="10509">MPTPIDARGPESGHAVLELAAHDPMAAVRHVAACLARRAYPLLGLACLPRPDGTTRLVVAVTDDGRLSRLLAELAGLPEIFAARLGDPGAPILAALAGNAAMA</sequence>
<evidence type="ECO:0000313" key="2">
    <source>
        <dbReference type="Proteomes" id="UP000006250"/>
    </source>
</evidence>
<evidence type="ECO:0000313" key="1">
    <source>
        <dbReference type="EMBL" id="EFL50098.1"/>
    </source>
</evidence>
<proteinExistence type="predicted"/>
<dbReference type="Proteomes" id="UP000006250">
    <property type="component" value="Unassembled WGS sequence"/>
</dbReference>
<organism evidence="1 2">
    <name type="scientific">Solidesulfovibrio fructosivorans JJ]</name>
    <dbReference type="NCBI Taxonomy" id="596151"/>
    <lineage>
        <taxon>Bacteria</taxon>
        <taxon>Pseudomonadati</taxon>
        <taxon>Thermodesulfobacteriota</taxon>
        <taxon>Desulfovibrionia</taxon>
        <taxon>Desulfovibrionales</taxon>
        <taxon>Desulfovibrionaceae</taxon>
        <taxon>Solidesulfovibrio</taxon>
    </lineage>
</organism>
<reference evidence="1 2" key="1">
    <citation type="submission" date="2010-08" db="EMBL/GenBank/DDBJ databases">
        <title>The draft genome of Desulfovibrio fructosovorans JJ.</title>
        <authorList>
            <consortium name="US DOE Joint Genome Institute (JGI-PGF)"/>
            <person name="Lucas S."/>
            <person name="Copeland A."/>
            <person name="Lapidus A."/>
            <person name="Cheng J.-F."/>
            <person name="Bruce D."/>
            <person name="Goodwin L."/>
            <person name="Pitluck S."/>
            <person name="Land M.L."/>
            <person name="Hauser L."/>
            <person name="Chang Y.-J."/>
            <person name="Jeffries C."/>
            <person name="Wall J.D."/>
            <person name="Stahl D.A."/>
            <person name="Arkin A.P."/>
            <person name="Dehal P."/>
            <person name="Stolyar S.M."/>
            <person name="Hazen T.C."/>
            <person name="Woyke T.J."/>
        </authorList>
    </citation>
    <scope>NUCLEOTIDE SEQUENCE [LARGE SCALE GENOMIC DNA]</scope>
    <source>
        <strain evidence="1 2">JJ</strain>
    </source>
</reference>
<dbReference type="AlphaFoldDB" id="E1K003"/>